<evidence type="ECO:0000256" key="1">
    <source>
        <dbReference type="ARBA" id="ARBA00010643"/>
    </source>
</evidence>
<feature type="binding site" evidence="7">
    <location>
        <position position="125"/>
    </location>
    <ligand>
        <name>[2Fe-2S] cluster</name>
        <dbReference type="ChEBI" id="CHEBI:190135"/>
    </ligand>
</feature>
<dbReference type="PANTHER" id="PTHR43342">
    <property type="entry name" value="NADH-QUINONE OXIDOREDUCTASE, E SUBUNIT"/>
    <property type="match status" value="1"/>
</dbReference>
<dbReference type="NCBIfam" id="NF005722">
    <property type="entry name" value="PRK07539.1-2"/>
    <property type="match status" value="1"/>
</dbReference>
<keyword evidence="2 7" id="KW-0001">2Fe-2S</keyword>
<evidence type="ECO:0000313" key="8">
    <source>
        <dbReference type="EMBL" id="RLE12712.1"/>
    </source>
</evidence>
<feature type="binding site" evidence="7">
    <location>
        <position position="80"/>
    </location>
    <ligand>
        <name>[2Fe-2S] cluster</name>
        <dbReference type="ChEBI" id="CHEBI:190135"/>
    </ligand>
</feature>
<keyword evidence="5 7" id="KW-0411">Iron-sulfur</keyword>
<dbReference type="FunFam" id="3.40.30.10:FF:000015">
    <property type="entry name" value="NADH-quinone oxidoreductase subunit E"/>
    <property type="match status" value="1"/>
</dbReference>
<dbReference type="InterPro" id="IPR002023">
    <property type="entry name" value="NuoE-like"/>
</dbReference>
<evidence type="ECO:0000256" key="2">
    <source>
        <dbReference type="ARBA" id="ARBA00022714"/>
    </source>
</evidence>
<dbReference type="InterPro" id="IPR041921">
    <property type="entry name" value="NuoE_N"/>
</dbReference>
<feature type="binding site" evidence="7">
    <location>
        <position position="121"/>
    </location>
    <ligand>
        <name>[2Fe-2S] cluster</name>
        <dbReference type="ChEBI" id="CHEBI:190135"/>
    </ligand>
</feature>
<keyword evidence="8" id="KW-0560">Oxidoreductase</keyword>
<dbReference type="PIRSF" id="PIRSF000216">
    <property type="entry name" value="NADH_DH_24kDa"/>
    <property type="match status" value="1"/>
</dbReference>
<comment type="cofactor">
    <cofactor evidence="7">
        <name>[2Fe-2S] cluster</name>
        <dbReference type="ChEBI" id="CHEBI:190135"/>
    </cofactor>
    <text evidence="7">Binds 1 [2Fe-2S] cluster.</text>
</comment>
<dbReference type="InterPro" id="IPR042128">
    <property type="entry name" value="NuoE_dom"/>
</dbReference>
<dbReference type="SUPFAM" id="SSF52833">
    <property type="entry name" value="Thioredoxin-like"/>
    <property type="match status" value="1"/>
</dbReference>
<feature type="binding site" evidence="7">
    <location>
        <position position="85"/>
    </location>
    <ligand>
        <name>[2Fe-2S] cluster</name>
        <dbReference type="ChEBI" id="CHEBI:190135"/>
    </ligand>
</feature>
<reference evidence="8 9" key="1">
    <citation type="submission" date="2018-06" db="EMBL/GenBank/DDBJ databases">
        <title>Extensive metabolic versatility and redundancy in microbially diverse, dynamic hydrothermal sediments.</title>
        <authorList>
            <person name="Dombrowski N."/>
            <person name="Teske A."/>
            <person name="Baker B.J."/>
        </authorList>
    </citation>
    <scope>NUCLEOTIDE SEQUENCE [LARGE SCALE GENOMIC DNA]</scope>
    <source>
        <strain evidence="8">B19_G9</strain>
    </source>
</reference>
<dbReference type="PROSITE" id="PS01099">
    <property type="entry name" value="COMPLEX1_24K"/>
    <property type="match status" value="1"/>
</dbReference>
<evidence type="ECO:0000313" key="9">
    <source>
        <dbReference type="Proteomes" id="UP000267654"/>
    </source>
</evidence>
<dbReference type="EMBL" id="QMQB01000138">
    <property type="protein sequence ID" value="RLE12712.1"/>
    <property type="molecule type" value="Genomic_DNA"/>
</dbReference>
<evidence type="ECO:0000256" key="7">
    <source>
        <dbReference type="PIRSR" id="PIRSR000216-1"/>
    </source>
</evidence>
<keyword evidence="4 7" id="KW-0408">Iron</keyword>
<dbReference type="GO" id="GO:0016491">
    <property type="term" value="F:oxidoreductase activity"/>
    <property type="evidence" value="ECO:0007669"/>
    <property type="project" value="UniProtKB-KW"/>
</dbReference>
<dbReference type="GO" id="GO:0046872">
    <property type="term" value="F:metal ion binding"/>
    <property type="evidence" value="ECO:0007669"/>
    <property type="project" value="UniProtKB-KW"/>
</dbReference>
<organism evidence="8 9">
    <name type="scientific">Aerophobetes bacterium</name>
    <dbReference type="NCBI Taxonomy" id="2030807"/>
    <lineage>
        <taxon>Bacteria</taxon>
        <taxon>Candidatus Aerophobota</taxon>
    </lineage>
</organism>
<keyword evidence="3 7" id="KW-0479">Metal-binding</keyword>
<proteinExistence type="inferred from homology"/>
<protein>
    <submittedName>
        <fullName evidence="8">NADH-quinone oxidoreductase subunit NuoE</fullName>
        <ecNumber evidence="8">1.6.5.11</ecNumber>
    </submittedName>
</protein>
<evidence type="ECO:0000256" key="4">
    <source>
        <dbReference type="ARBA" id="ARBA00023004"/>
    </source>
</evidence>
<dbReference type="InterPro" id="IPR028431">
    <property type="entry name" value="NADP_DH_HndA-like"/>
</dbReference>
<dbReference type="InterPro" id="IPR036249">
    <property type="entry name" value="Thioredoxin-like_sf"/>
</dbReference>
<dbReference type="EC" id="1.6.5.11" evidence="8"/>
<dbReference type="Pfam" id="PF01257">
    <property type="entry name" value="2Fe-2S_thioredx"/>
    <property type="match status" value="1"/>
</dbReference>
<evidence type="ECO:0000256" key="6">
    <source>
        <dbReference type="ARBA" id="ARBA00034078"/>
    </source>
</evidence>
<dbReference type="GO" id="GO:0051537">
    <property type="term" value="F:2 iron, 2 sulfur cluster binding"/>
    <property type="evidence" value="ECO:0007669"/>
    <property type="project" value="UniProtKB-KW"/>
</dbReference>
<dbReference type="AlphaFoldDB" id="A0A662DEY9"/>
<dbReference type="Gene3D" id="3.40.30.10">
    <property type="entry name" value="Glutaredoxin"/>
    <property type="match status" value="1"/>
</dbReference>
<sequence>MLSKEDEEKINQIIDRYRDDPGPLISILQEVQATFGYLPKDALSHLSRRLKIPESKIWGVVTFYSQFYLEPRGRNTIKVCLGTACHVKGSDKILDKLRKILGIKEGQTTKDLKFSLETVRCLGTCFLAPVMMINNDYYGRLTPDRVEHIVNQYR</sequence>
<comment type="caution">
    <text evidence="8">The sequence shown here is derived from an EMBL/GenBank/DDBJ whole genome shotgun (WGS) entry which is preliminary data.</text>
</comment>
<name>A0A662DEY9_UNCAE</name>
<evidence type="ECO:0000256" key="5">
    <source>
        <dbReference type="ARBA" id="ARBA00023014"/>
    </source>
</evidence>
<dbReference type="Proteomes" id="UP000267654">
    <property type="component" value="Unassembled WGS sequence"/>
</dbReference>
<evidence type="ECO:0000256" key="3">
    <source>
        <dbReference type="ARBA" id="ARBA00022723"/>
    </source>
</evidence>
<comment type="cofactor">
    <cofactor evidence="6">
        <name>[2Fe-2S] cluster</name>
        <dbReference type="ChEBI" id="CHEBI:190135"/>
    </cofactor>
</comment>
<gene>
    <name evidence="8" type="ORF">DRI96_04105</name>
</gene>
<dbReference type="Gene3D" id="1.10.10.1590">
    <property type="entry name" value="NADH-quinone oxidoreductase subunit E"/>
    <property type="match status" value="1"/>
</dbReference>
<comment type="similarity">
    <text evidence="1">Belongs to the complex I 24 kDa subunit family.</text>
</comment>
<accession>A0A662DEY9</accession>
<dbReference type="CDD" id="cd03064">
    <property type="entry name" value="TRX_Fd_NuoE"/>
    <property type="match status" value="1"/>
</dbReference>
<dbReference type="PANTHER" id="PTHR43342:SF1">
    <property type="entry name" value="BIFURCATING [FEFE] HYDROGENASE GAMMA SUBUNIT"/>
    <property type="match status" value="1"/>
</dbReference>